<protein>
    <submittedName>
        <fullName evidence="3">Cell division protein FtsB</fullName>
    </submittedName>
</protein>
<proteinExistence type="predicted"/>
<dbReference type="RefSeq" id="WP_046136085.1">
    <property type="nucleotide sequence ID" value="NZ_FQVC01000008.1"/>
</dbReference>
<dbReference type="PATRIC" id="fig|1121477.3.peg.4189"/>
<dbReference type="Pfam" id="PF04977">
    <property type="entry name" value="DivIC"/>
    <property type="match status" value="1"/>
</dbReference>
<dbReference type="Proteomes" id="UP000184533">
    <property type="component" value="Unassembled WGS sequence"/>
</dbReference>
<dbReference type="EMBL" id="LAJF01000091">
    <property type="protein sequence ID" value="KKB82872.1"/>
    <property type="molecule type" value="Genomic_DNA"/>
</dbReference>
<reference evidence="2 4" key="1">
    <citation type="submission" date="2015-03" db="EMBL/GenBank/DDBJ databases">
        <authorList>
            <person name="Hassan Y.I."/>
            <person name="Lepp D."/>
            <person name="Zhou T."/>
        </authorList>
    </citation>
    <scope>NUCLEOTIDE SEQUENCE [LARGE SCALE GENOMIC DNA]</scope>
    <source>
        <strain evidence="2 4">DSM 17137</strain>
    </source>
</reference>
<dbReference type="GO" id="GO:0051301">
    <property type="term" value="P:cell division"/>
    <property type="evidence" value="ECO:0007669"/>
    <property type="project" value="UniProtKB-KW"/>
</dbReference>
<sequence length="132" mass="14365">MPTRLKRPPIWRPLGLTLALLGFQGYLGFSAIGGQFGIESRAEIISDIGVLKGQSSALQAEIDAFRHRASLMDTRRLDPDIVTERARALLNMAHADDIIVMVDPKTGKPTSGSYSELSENELNTNPADSSDI</sequence>
<evidence type="ECO:0000313" key="4">
    <source>
        <dbReference type="Proteomes" id="UP000033608"/>
    </source>
</evidence>
<organism evidence="2 4">
    <name type="scientific">Devosia limi DSM 17137</name>
    <dbReference type="NCBI Taxonomy" id="1121477"/>
    <lineage>
        <taxon>Bacteria</taxon>
        <taxon>Pseudomonadati</taxon>
        <taxon>Pseudomonadota</taxon>
        <taxon>Alphaproteobacteria</taxon>
        <taxon>Hyphomicrobiales</taxon>
        <taxon>Devosiaceae</taxon>
        <taxon>Devosia</taxon>
    </lineage>
</organism>
<evidence type="ECO:0000313" key="3">
    <source>
        <dbReference type="EMBL" id="SHF50004.1"/>
    </source>
</evidence>
<dbReference type="Proteomes" id="UP000033608">
    <property type="component" value="Unassembled WGS sequence"/>
</dbReference>
<gene>
    <name evidence="3" type="ORF">SAMN02745223_02821</name>
    <name evidence="2" type="ORF">VW29_15085</name>
</gene>
<dbReference type="EMBL" id="FQVC01000008">
    <property type="protein sequence ID" value="SHF50004.1"/>
    <property type="molecule type" value="Genomic_DNA"/>
</dbReference>
<feature type="compositionally biased region" description="Polar residues" evidence="1">
    <location>
        <begin position="108"/>
        <end position="132"/>
    </location>
</feature>
<dbReference type="InterPro" id="IPR007060">
    <property type="entry name" value="FtsL/DivIC"/>
</dbReference>
<keyword evidence="3" id="KW-0131">Cell cycle</keyword>
<dbReference type="STRING" id="1121477.SAMN02745223_02821"/>
<evidence type="ECO:0000256" key="1">
    <source>
        <dbReference type="SAM" id="MobiDB-lite"/>
    </source>
</evidence>
<dbReference type="OrthoDB" id="9815600at2"/>
<evidence type="ECO:0000313" key="5">
    <source>
        <dbReference type="Proteomes" id="UP000184533"/>
    </source>
</evidence>
<keyword evidence="4" id="KW-1185">Reference proteome</keyword>
<accession>A0A0F5LMH9</accession>
<dbReference type="AlphaFoldDB" id="A0A0F5LMH9"/>
<evidence type="ECO:0000313" key="2">
    <source>
        <dbReference type="EMBL" id="KKB82872.1"/>
    </source>
</evidence>
<name>A0A0F5LMH9_9HYPH</name>
<reference evidence="3 5" key="2">
    <citation type="submission" date="2016-11" db="EMBL/GenBank/DDBJ databases">
        <authorList>
            <person name="Jaros S."/>
            <person name="Januszkiewicz K."/>
            <person name="Wedrychowicz H."/>
        </authorList>
    </citation>
    <scope>NUCLEOTIDE SEQUENCE [LARGE SCALE GENOMIC DNA]</scope>
    <source>
        <strain evidence="3 5">DSM 17137</strain>
    </source>
</reference>
<keyword evidence="3" id="KW-0132">Cell division</keyword>
<feature type="region of interest" description="Disordered" evidence="1">
    <location>
        <begin position="107"/>
        <end position="132"/>
    </location>
</feature>